<reference evidence="1 2" key="1">
    <citation type="submission" date="2024-02" db="EMBL/GenBank/DDBJ databases">
        <authorList>
            <person name="Vignale AGUSTIN F."/>
            <person name="Sosa J E."/>
            <person name="Modenutti C."/>
        </authorList>
    </citation>
    <scope>NUCLEOTIDE SEQUENCE [LARGE SCALE GENOMIC DNA]</scope>
</reference>
<evidence type="ECO:0000313" key="2">
    <source>
        <dbReference type="Proteomes" id="UP001642360"/>
    </source>
</evidence>
<dbReference type="AlphaFoldDB" id="A0ABC8RVL5"/>
<evidence type="ECO:0000313" key="1">
    <source>
        <dbReference type="EMBL" id="CAK9148562.1"/>
    </source>
</evidence>
<gene>
    <name evidence="1" type="ORF">ILEXP_LOCUS16518</name>
</gene>
<proteinExistence type="predicted"/>
<dbReference type="Proteomes" id="UP001642360">
    <property type="component" value="Unassembled WGS sequence"/>
</dbReference>
<keyword evidence="2" id="KW-1185">Reference proteome</keyword>
<protein>
    <submittedName>
        <fullName evidence="1">Uncharacterized protein</fullName>
    </submittedName>
</protein>
<sequence>MSSKGGETVDIHGAKLVGLDVVKNCVGEATQVPRAKEMATKELGADDEASPRLGAVEEGTRLMGAARKVGVAGLGYVEACTDGRLGVMRMDEANNRGCSVTDLGMLGKQLMEEGRAVLGVQPAKAPIALTGMP</sequence>
<comment type="caution">
    <text evidence="1">The sequence shown here is derived from an EMBL/GenBank/DDBJ whole genome shotgun (WGS) entry which is preliminary data.</text>
</comment>
<name>A0ABC8RVL5_9AQUA</name>
<organism evidence="1 2">
    <name type="scientific">Ilex paraguariensis</name>
    <name type="common">yerba mate</name>
    <dbReference type="NCBI Taxonomy" id="185542"/>
    <lineage>
        <taxon>Eukaryota</taxon>
        <taxon>Viridiplantae</taxon>
        <taxon>Streptophyta</taxon>
        <taxon>Embryophyta</taxon>
        <taxon>Tracheophyta</taxon>
        <taxon>Spermatophyta</taxon>
        <taxon>Magnoliopsida</taxon>
        <taxon>eudicotyledons</taxon>
        <taxon>Gunneridae</taxon>
        <taxon>Pentapetalae</taxon>
        <taxon>asterids</taxon>
        <taxon>campanulids</taxon>
        <taxon>Aquifoliales</taxon>
        <taxon>Aquifoliaceae</taxon>
        <taxon>Ilex</taxon>
    </lineage>
</organism>
<dbReference type="EMBL" id="CAUOFW020001761">
    <property type="protein sequence ID" value="CAK9148562.1"/>
    <property type="molecule type" value="Genomic_DNA"/>
</dbReference>
<accession>A0ABC8RVL5</accession>